<feature type="domain" description="3-keto-alpha-glucoside-1,2-lyase/3-keto-2-hydroxy-glucal hydratase" evidence="2">
    <location>
        <begin position="36"/>
        <end position="262"/>
    </location>
</feature>
<keyword evidence="1" id="KW-0732">Signal</keyword>
<feature type="signal peptide" evidence="1">
    <location>
        <begin position="1"/>
        <end position="19"/>
    </location>
</feature>
<keyword evidence="4" id="KW-1185">Reference proteome</keyword>
<evidence type="ECO:0000259" key="2">
    <source>
        <dbReference type="Pfam" id="PF06439"/>
    </source>
</evidence>
<organism evidence="3 4">
    <name type="scientific">Paludisphaera mucosa</name>
    <dbReference type="NCBI Taxonomy" id="3030827"/>
    <lineage>
        <taxon>Bacteria</taxon>
        <taxon>Pseudomonadati</taxon>
        <taxon>Planctomycetota</taxon>
        <taxon>Planctomycetia</taxon>
        <taxon>Isosphaerales</taxon>
        <taxon>Isosphaeraceae</taxon>
        <taxon>Paludisphaera</taxon>
    </lineage>
</organism>
<evidence type="ECO:0000313" key="4">
    <source>
        <dbReference type="Proteomes" id="UP001216907"/>
    </source>
</evidence>
<evidence type="ECO:0000256" key="1">
    <source>
        <dbReference type="SAM" id="SignalP"/>
    </source>
</evidence>
<dbReference type="Proteomes" id="UP001216907">
    <property type="component" value="Unassembled WGS sequence"/>
</dbReference>
<sequence length="267" mass="29866">MRRSRLSFAVGLLMGVLVAASPSSGQTPAAPQVGRWTSLFNGKDLEGWIPKFAKSPLGENYRDTFRVDDGVLKVTYEKWDKFDGEFGHLFFYQPFSKYRLRVEYRFVGDQCPGGPGWAVRNSGAMLYCQDPTTMTKDQDFPSSLEIQFLGGGERGERPTANVCSPGTVYAMGGKLITQHCTDSKSKTFRGDQWVTVEVECHGFGPIKNYVNGELVMEYEKPQLDANDPQSARLIKDGRKDLAGGWIALQAESHPVEFRKVEIMLLDE</sequence>
<comment type="caution">
    <text evidence="3">The sequence shown here is derived from an EMBL/GenBank/DDBJ whole genome shotgun (WGS) entry which is preliminary data.</text>
</comment>
<evidence type="ECO:0000313" key="3">
    <source>
        <dbReference type="EMBL" id="MDG3003729.1"/>
    </source>
</evidence>
<dbReference type="Pfam" id="PF06439">
    <property type="entry name" value="3keto-disac_hyd"/>
    <property type="match status" value="1"/>
</dbReference>
<name>A0ABT6F823_9BACT</name>
<gene>
    <name evidence="3" type="ORF">PZE19_08105</name>
</gene>
<protein>
    <submittedName>
        <fullName evidence="3">DUF1080 domain-containing protein</fullName>
    </submittedName>
</protein>
<reference evidence="3 4" key="1">
    <citation type="submission" date="2023-03" db="EMBL/GenBank/DDBJ databases">
        <title>Paludisphaera mucosa sp. nov. a novel planctomycete from northern fen.</title>
        <authorList>
            <person name="Ivanova A."/>
        </authorList>
    </citation>
    <scope>NUCLEOTIDE SEQUENCE [LARGE SCALE GENOMIC DNA]</scope>
    <source>
        <strain evidence="3 4">Pla2</strain>
    </source>
</reference>
<dbReference type="InterPro" id="IPR010496">
    <property type="entry name" value="AL/BT2_dom"/>
</dbReference>
<dbReference type="RefSeq" id="WP_277860078.1">
    <property type="nucleotide sequence ID" value="NZ_JARRAG010000001.1"/>
</dbReference>
<feature type="chain" id="PRO_5045604515" evidence="1">
    <location>
        <begin position="20"/>
        <end position="267"/>
    </location>
</feature>
<dbReference type="Gene3D" id="2.60.120.560">
    <property type="entry name" value="Exo-inulinase, domain 1"/>
    <property type="match status" value="1"/>
</dbReference>
<dbReference type="EMBL" id="JARRAG010000001">
    <property type="protein sequence ID" value="MDG3003729.1"/>
    <property type="molecule type" value="Genomic_DNA"/>
</dbReference>
<accession>A0ABT6F823</accession>
<proteinExistence type="predicted"/>